<dbReference type="Proteomes" id="UP000237752">
    <property type="component" value="Unassembled WGS sequence"/>
</dbReference>
<organism evidence="2 3">
    <name type="scientific">Antricoccus suffuscus</name>
    <dbReference type="NCBI Taxonomy" id="1629062"/>
    <lineage>
        <taxon>Bacteria</taxon>
        <taxon>Bacillati</taxon>
        <taxon>Actinomycetota</taxon>
        <taxon>Actinomycetes</taxon>
        <taxon>Geodermatophilales</taxon>
        <taxon>Antricoccaceae</taxon>
        <taxon>Antricoccus</taxon>
    </lineage>
</organism>
<gene>
    <name evidence="2" type="ORF">CLV47_104206</name>
</gene>
<dbReference type="AlphaFoldDB" id="A0A2T1A3H2"/>
<reference evidence="2 3" key="1">
    <citation type="submission" date="2018-03" db="EMBL/GenBank/DDBJ databases">
        <title>Genomic Encyclopedia of Archaeal and Bacterial Type Strains, Phase II (KMG-II): from individual species to whole genera.</title>
        <authorList>
            <person name="Goeker M."/>
        </authorList>
    </citation>
    <scope>NUCLEOTIDE SEQUENCE [LARGE SCALE GENOMIC DNA]</scope>
    <source>
        <strain evidence="2 3">DSM 100065</strain>
    </source>
</reference>
<dbReference type="SUPFAM" id="SSF50249">
    <property type="entry name" value="Nucleic acid-binding proteins"/>
    <property type="match status" value="1"/>
</dbReference>
<dbReference type="InterPro" id="IPR012340">
    <property type="entry name" value="NA-bd_OB-fold"/>
</dbReference>
<name>A0A2T1A3H2_9ACTN</name>
<dbReference type="PANTHER" id="PTHR34075">
    <property type="entry name" value="BLR3430 PROTEIN"/>
    <property type="match status" value="1"/>
</dbReference>
<dbReference type="PANTHER" id="PTHR34075:SF5">
    <property type="entry name" value="BLR3430 PROTEIN"/>
    <property type="match status" value="1"/>
</dbReference>
<evidence type="ECO:0000313" key="2">
    <source>
        <dbReference type="EMBL" id="PRZ42858.1"/>
    </source>
</evidence>
<dbReference type="InterPro" id="IPR052513">
    <property type="entry name" value="Thioester_dehydratase-like"/>
</dbReference>
<proteinExistence type="predicted"/>
<sequence length="138" mass="15380">MSTKTDKPIPKATASTQPYWDGTARGELWIQRSKNTGNYVFYPRSQSPYGIDDELEWVQSSGKGTLDSYVISERPAPGFEPPYAIAIVKLEEGVRMLSNIVGVEPTPENLVLDMPLQVEFEQRGDMSIPVFRPTGDAK</sequence>
<dbReference type="OrthoDB" id="7470921at2"/>
<dbReference type="RefSeq" id="WP_106348384.1">
    <property type="nucleotide sequence ID" value="NZ_PVUE01000004.1"/>
</dbReference>
<protein>
    <recommendedName>
        <fullName evidence="1">ChsH2 C-terminal OB-fold domain-containing protein</fullName>
    </recommendedName>
</protein>
<feature type="domain" description="ChsH2 C-terminal OB-fold" evidence="1">
    <location>
        <begin position="57"/>
        <end position="121"/>
    </location>
</feature>
<dbReference type="InterPro" id="IPR002878">
    <property type="entry name" value="ChsH2_C"/>
</dbReference>
<dbReference type="Pfam" id="PF01796">
    <property type="entry name" value="OB_ChsH2_C"/>
    <property type="match status" value="1"/>
</dbReference>
<evidence type="ECO:0000313" key="3">
    <source>
        <dbReference type="Proteomes" id="UP000237752"/>
    </source>
</evidence>
<keyword evidence="3" id="KW-1185">Reference proteome</keyword>
<accession>A0A2T1A3H2</accession>
<dbReference type="EMBL" id="PVUE01000004">
    <property type="protein sequence ID" value="PRZ42858.1"/>
    <property type="molecule type" value="Genomic_DNA"/>
</dbReference>
<evidence type="ECO:0000259" key="1">
    <source>
        <dbReference type="Pfam" id="PF01796"/>
    </source>
</evidence>
<comment type="caution">
    <text evidence="2">The sequence shown here is derived from an EMBL/GenBank/DDBJ whole genome shotgun (WGS) entry which is preliminary data.</text>
</comment>